<feature type="region of interest" description="Disordered" evidence="1">
    <location>
        <begin position="1"/>
        <end position="26"/>
    </location>
</feature>
<reference evidence="2 3" key="1">
    <citation type="submission" date="2021-07" db="EMBL/GenBank/DDBJ databases">
        <authorList>
            <person name="Palmer J.M."/>
        </authorList>
    </citation>
    <scope>NUCLEOTIDE SEQUENCE [LARGE SCALE GENOMIC DNA]</scope>
    <source>
        <strain evidence="2 3">AT_MEX2019</strain>
        <tissue evidence="2">Muscle</tissue>
    </source>
</reference>
<name>A0ABU7AR12_9TELE</name>
<feature type="non-terminal residue" evidence="2">
    <location>
        <position position="181"/>
    </location>
</feature>
<protein>
    <submittedName>
        <fullName evidence="2">Uncharacterized protein</fullName>
    </submittedName>
</protein>
<sequence length="181" mass="20776">MNHHREDRMDRVSPSESDQYGGHEDQRYRCLDVPTSCCSSLKSAQSKEPPLQFAVKRTASSCVSSAESMEPPLQFALQRVDQQNSEVPSGPSAQQHQTQLDSIFMLLEDNIVTFVKNELKKIQKVLSPDYPEGLESQWEDEEVLEGEDEEQRRSSRKAFVKITLNFLKKMKQEELAERLQS</sequence>
<accession>A0ABU7AR12</accession>
<evidence type="ECO:0000313" key="2">
    <source>
        <dbReference type="EMBL" id="MED6240647.1"/>
    </source>
</evidence>
<comment type="caution">
    <text evidence="2">The sequence shown here is derived from an EMBL/GenBank/DDBJ whole genome shotgun (WGS) entry which is preliminary data.</text>
</comment>
<feature type="compositionally biased region" description="Acidic residues" evidence="1">
    <location>
        <begin position="137"/>
        <end position="149"/>
    </location>
</feature>
<organism evidence="2 3">
    <name type="scientific">Ataeniobius toweri</name>
    <dbReference type="NCBI Taxonomy" id="208326"/>
    <lineage>
        <taxon>Eukaryota</taxon>
        <taxon>Metazoa</taxon>
        <taxon>Chordata</taxon>
        <taxon>Craniata</taxon>
        <taxon>Vertebrata</taxon>
        <taxon>Euteleostomi</taxon>
        <taxon>Actinopterygii</taxon>
        <taxon>Neopterygii</taxon>
        <taxon>Teleostei</taxon>
        <taxon>Neoteleostei</taxon>
        <taxon>Acanthomorphata</taxon>
        <taxon>Ovalentaria</taxon>
        <taxon>Atherinomorphae</taxon>
        <taxon>Cyprinodontiformes</taxon>
        <taxon>Goodeidae</taxon>
        <taxon>Ataeniobius</taxon>
    </lineage>
</organism>
<evidence type="ECO:0000256" key="1">
    <source>
        <dbReference type="SAM" id="MobiDB-lite"/>
    </source>
</evidence>
<gene>
    <name evidence="2" type="ORF">ATANTOWER_024921</name>
</gene>
<evidence type="ECO:0000313" key="3">
    <source>
        <dbReference type="Proteomes" id="UP001345963"/>
    </source>
</evidence>
<keyword evidence="3" id="KW-1185">Reference proteome</keyword>
<dbReference type="Proteomes" id="UP001345963">
    <property type="component" value="Unassembled WGS sequence"/>
</dbReference>
<feature type="compositionally biased region" description="Basic and acidic residues" evidence="1">
    <location>
        <begin position="1"/>
        <end position="13"/>
    </location>
</feature>
<dbReference type="EMBL" id="JAHUTI010025370">
    <property type="protein sequence ID" value="MED6240647.1"/>
    <property type="molecule type" value="Genomic_DNA"/>
</dbReference>
<proteinExistence type="predicted"/>
<feature type="region of interest" description="Disordered" evidence="1">
    <location>
        <begin position="133"/>
        <end position="155"/>
    </location>
</feature>